<dbReference type="Proteomes" id="UP000218231">
    <property type="component" value="Unassembled WGS sequence"/>
</dbReference>
<proteinExistence type="predicted"/>
<accession>A0A2A2KBW2</accession>
<organism evidence="1 2">
    <name type="scientific">Diploscapter pachys</name>
    <dbReference type="NCBI Taxonomy" id="2018661"/>
    <lineage>
        <taxon>Eukaryota</taxon>
        <taxon>Metazoa</taxon>
        <taxon>Ecdysozoa</taxon>
        <taxon>Nematoda</taxon>
        <taxon>Chromadorea</taxon>
        <taxon>Rhabditida</taxon>
        <taxon>Rhabditina</taxon>
        <taxon>Rhabditomorpha</taxon>
        <taxon>Rhabditoidea</taxon>
        <taxon>Rhabditidae</taxon>
        <taxon>Diploscapter</taxon>
    </lineage>
</organism>
<dbReference type="EMBL" id="LIAE01009066">
    <property type="protein sequence ID" value="PAV71363.1"/>
    <property type="molecule type" value="Genomic_DNA"/>
</dbReference>
<name>A0A2A2KBW2_9BILA</name>
<sequence length="134" mass="14032">MALALGPQAVEQAAAGLHVDEGLPELATVAGDDDVAAQLRGHDLLAVTDAEDRQTGIEEALRHARAVLGRDRGRTTGQDDAGRLDPVEGLVGGLEGRDLRIDPSLSHPAGDELRDLAAEIDDENAVAVLHGRRP</sequence>
<protein>
    <submittedName>
        <fullName evidence="1">Uncharacterized protein</fullName>
    </submittedName>
</protein>
<gene>
    <name evidence="1" type="ORF">WR25_00005</name>
</gene>
<dbReference type="AlphaFoldDB" id="A0A2A2KBW2"/>
<evidence type="ECO:0000313" key="2">
    <source>
        <dbReference type="Proteomes" id="UP000218231"/>
    </source>
</evidence>
<comment type="caution">
    <text evidence="1">The sequence shown here is derived from an EMBL/GenBank/DDBJ whole genome shotgun (WGS) entry which is preliminary data.</text>
</comment>
<reference evidence="1 2" key="1">
    <citation type="journal article" date="2017" name="Curr. Biol.">
        <title>Genome architecture and evolution of a unichromosomal asexual nematode.</title>
        <authorList>
            <person name="Fradin H."/>
            <person name="Zegar C."/>
            <person name="Gutwein M."/>
            <person name="Lucas J."/>
            <person name="Kovtun M."/>
            <person name="Corcoran D."/>
            <person name="Baugh L.R."/>
            <person name="Kiontke K."/>
            <person name="Gunsalus K."/>
            <person name="Fitch D.H."/>
            <person name="Piano F."/>
        </authorList>
    </citation>
    <scope>NUCLEOTIDE SEQUENCE [LARGE SCALE GENOMIC DNA]</scope>
    <source>
        <strain evidence="1">PF1309</strain>
    </source>
</reference>
<keyword evidence="2" id="KW-1185">Reference proteome</keyword>
<evidence type="ECO:0000313" key="1">
    <source>
        <dbReference type="EMBL" id="PAV71363.1"/>
    </source>
</evidence>